<dbReference type="AlphaFoldDB" id="A0A4D4LFE3"/>
<evidence type="ECO:0000256" key="1">
    <source>
        <dbReference type="SAM" id="MobiDB-lite"/>
    </source>
</evidence>
<proteinExistence type="predicted"/>
<evidence type="ECO:0000313" key="3">
    <source>
        <dbReference type="Proteomes" id="UP000301309"/>
    </source>
</evidence>
<gene>
    <name evidence="2" type="ORF">SVIO_097170</name>
</gene>
<dbReference type="EMBL" id="BJHW01000002">
    <property type="protein sequence ID" value="GDY59094.1"/>
    <property type="molecule type" value="Genomic_DNA"/>
</dbReference>
<accession>A0A4D4LFE3</accession>
<dbReference type="Gene3D" id="3.40.50.720">
    <property type="entry name" value="NAD(P)-binding Rossmann-like Domain"/>
    <property type="match status" value="1"/>
</dbReference>
<sequence>MAAALRAAGATARVWEVPLADQGLDAFRDALTNRLTRPGERPRAVVFVCGPHPAQGGPHPAQGGPHPAQGGGAEDGLRRTRRLLAAAQALTARFPEPPRLYAATSGARTVTPGDLADPGQSALRGLLRVLALEHPELRATSVDTDPAAPDRLADTLAAELLADGPEDEIALRDGARYTAELDHAPLTDTERTTAAARTVRCGTDGFRLRVGRLGDLGSLELTTTPAARQDPVRWNCGCSPRA</sequence>
<feature type="region of interest" description="Disordered" evidence="1">
    <location>
        <begin position="51"/>
        <end position="75"/>
    </location>
</feature>
<organism evidence="2 3">
    <name type="scientific">Streptomyces violaceusniger</name>
    <dbReference type="NCBI Taxonomy" id="68280"/>
    <lineage>
        <taxon>Bacteria</taxon>
        <taxon>Bacillati</taxon>
        <taxon>Actinomycetota</taxon>
        <taxon>Actinomycetes</taxon>
        <taxon>Kitasatosporales</taxon>
        <taxon>Streptomycetaceae</taxon>
        <taxon>Streptomyces</taxon>
        <taxon>Streptomyces violaceusniger group</taxon>
    </lineage>
</organism>
<protein>
    <submittedName>
        <fullName evidence="2">Uncharacterized protein</fullName>
    </submittedName>
</protein>
<keyword evidence="3" id="KW-1185">Reference proteome</keyword>
<evidence type="ECO:0000313" key="2">
    <source>
        <dbReference type="EMBL" id="GDY59094.1"/>
    </source>
</evidence>
<dbReference type="Proteomes" id="UP000301309">
    <property type="component" value="Unassembled WGS sequence"/>
</dbReference>
<name>A0A4D4LFE3_STRVO</name>
<dbReference type="SUPFAM" id="SSF51735">
    <property type="entry name" value="NAD(P)-binding Rossmann-fold domains"/>
    <property type="match status" value="1"/>
</dbReference>
<reference evidence="2 3" key="1">
    <citation type="journal article" date="2020" name="Int. J. Syst. Evol. Microbiol.">
        <title>Reclassification of Streptomyces castelarensis and Streptomyces sporoclivatus as later heterotypic synonyms of Streptomyces antimycoticus.</title>
        <authorList>
            <person name="Komaki H."/>
            <person name="Tamura T."/>
        </authorList>
    </citation>
    <scope>NUCLEOTIDE SEQUENCE [LARGE SCALE GENOMIC DNA]</scope>
    <source>
        <strain evidence="2 3">NBRC 13459</strain>
    </source>
</reference>
<comment type="caution">
    <text evidence="2">The sequence shown here is derived from an EMBL/GenBank/DDBJ whole genome shotgun (WGS) entry which is preliminary data.</text>
</comment>
<feature type="compositionally biased region" description="Low complexity" evidence="1">
    <location>
        <begin position="51"/>
        <end position="68"/>
    </location>
</feature>
<dbReference type="InterPro" id="IPR036291">
    <property type="entry name" value="NAD(P)-bd_dom_sf"/>
</dbReference>